<dbReference type="Proteomes" id="UP001165064">
    <property type="component" value="Unassembled WGS sequence"/>
</dbReference>
<evidence type="ECO:0000313" key="2">
    <source>
        <dbReference type="Proteomes" id="UP001165064"/>
    </source>
</evidence>
<accession>A0ACB5U9I9</accession>
<comment type="caution">
    <text evidence="1">The sequence shown here is derived from an EMBL/GenBank/DDBJ whole genome shotgun (WGS) entry which is preliminary data.</text>
</comment>
<evidence type="ECO:0000313" key="1">
    <source>
        <dbReference type="EMBL" id="GMF04822.1"/>
    </source>
</evidence>
<gene>
    <name evidence="1" type="ORF">Amon02_001210600</name>
</gene>
<reference evidence="1" key="1">
    <citation type="submission" date="2023-04" db="EMBL/GenBank/DDBJ databases">
        <title>Ambrosiozyma monospora NBRC 10751.</title>
        <authorList>
            <person name="Ichikawa N."/>
            <person name="Sato H."/>
            <person name="Tonouchi N."/>
        </authorList>
    </citation>
    <scope>NUCLEOTIDE SEQUENCE</scope>
    <source>
        <strain evidence="1">NBRC 10751</strain>
    </source>
</reference>
<organism evidence="1 2">
    <name type="scientific">Ambrosiozyma monospora</name>
    <name type="common">Yeast</name>
    <name type="synonym">Endomycopsis monosporus</name>
    <dbReference type="NCBI Taxonomy" id="43982"/>
    <lineage>
        <taxon>Eukaryota</taxon>
        <taxon>Fungi</taxon>
        <taxon>Dikarya</taxon>
        <taxon>Ascomycota</taxon>
        <taxon>Saccharomycotina</taxon>
        <taxon>Pichiomycetes</taxon>
        <taxon>Pichiales</taxon>
        <taxon>Pichiaceae</taxon>
        <taxon>Ambrosiozyma</taxon>
    </lineage>
</organism>
<name>A0ACB5U9I9_AMBMO</name>
<protein>
    <submittedName>
        <fullName evidence="1">Unnamed protein product</fullName>
    </submittedName>
</protein>
<proteinExistence type="predicted"/>
<dbReference type="EMBL" id="BSXS01014039">
    <property type="protein sequence ID" value="GMF04822.1"/>
    <property type="molecule type" value="Genomic_DNA"/>
</dbReference>
<sequence length="260" mass="29305">MKNNWNISAMAIMDLSVVGRELDEIDLSNCRKVRDDVIERLIGYKQDSSRFGCSKLAQLNLSYCKYLTDKTMLHFAINASDRLTSLNLTRCTTITDNGFALWSQVKFPLLTKLILRDCTFISDRAITSLATACPFLEELDLTFCCVLTDNSLAILYLCCKYLRILNMSFCGSAVSDNSLVSVSRLPCLEKLIITGCIRVTRQGVDMLLSNSKTIKYLDLSQCPRANIYQGALVEPFEKVAGTRCAFLKVRPYERIVKLVL</sequence>
<keyword evidence="2" id="KW-1185">Reference proteome</keyword>